<evidence type="ECO:0000256" key="4">
    <source>
        <dbReference type="ARBA" id="ARBA00022989"/>
    </source>
</evidence>
<feature type="domain" description="CASTOR/POLLUX/SYM8 ion channel conserved" evidence="8">
    <location>
        <begin position="285"/>
        <end position="380"/>
    </location>
</feature>
<evidence type="ECO:0000313" key="9">
    <source>
        <dbReference type="EMBL" id="SET56790.1"/>
    </source>
</evidence>
<dbReference type="OrthoDB" id="305351at2"/>
<evidence type="ECO:0000313" key="10">
    <source>
        <dbReference type="Proteomes" id="UP000198762"/>
    </source>
</evidence>
<evidence type="ECO:0000256" key="1">
    <source>
        <dbReference type="ARBA" id="ARBA00004127"/>
    </source>
</evidence>
<dbReference type="InterPro" id="IPR010420">
    <property type="entry name" value="CASTOR/POLLUX/SYM8_dom"/>
</dbReference>
<evidence type="ECO:0000256" key="3">
    <source>
        <dbReference type="ARBA" id="ARBA00022692"/>
    </source>
</evidence>
<gene>
    <name evidence="9" type="ORF">SAMN04487962_11291</name>
</gene>
<dbReference type="Pfam" id="PF06241">
    <property type="entry name" value="Castor_Poll_mid"/>
    <property type="match status" value="1"/>
</dbReference>
<dbReference type="GO" id="GO:0012505">
    <property type="term" value="C:endomembrane system"/>
    <property type="evidence" value="ECO:0007669"/>
    <property type="project" value="UniProtKB-SubCell"/>
</dbReference>
<feature type="transmembrane region" description="Helical" evidence="7">
    <location>
        <begin position="21"/>
        <end position="45"/>
    </location>
</feature>
<evidence type="ECO:0000256" key="2">
    <source>
        <dbReference type="ARBA" id="ARBA00022448"/>
    </source>
</evidence>
<dbReference type="InterPro" id="IPR044849">
    <property type="entry name" value="CASTOR/POLLUX/SYM8-like"/>
</dbReference>
<keyword evidence="3 7" id="KW-0812">Transmembrane</keyword>
<keyword evidence="5" id="KW-0406">Ion transport</keyword>
<dbReference type="GO" id="GO:0006811">
    <property type="term" value="P:monoatomic ion transport"/>
    <property type="evidence" value="ECO:0007669"/>
    <property type="project" value="UniProtKB-KW"/>
</dbReference>
<proteinExistence type="predicted"/>
<keyword evidence="6 7" id="KW-0472">Membrane</keyword>
<reference evidence="10" key="1">
    <citation type="submission" date="2016-10" db="EMBL/GenBank/DDBJ databases">
        <authorList>
            <person name="Varghese N."/>
            <person name="Submissions S."/>
        </authorList>
    </citation>
    <scope>NUCLEOTIDE SEQUENCE [LARGE SCALE GENOMIC DNA]</scope>
    <source>
        <strain evidence="10">CGMCC 1.6489</strain>
    </source>
</reference>
<evidence type="ECO:0000256" key="6">
    <source>
        <dbReference type="ARBA" id="ARBA00023136"/>
    </source>
</evidence>
<sequence>MLPFRIVDRVKFLVERQLVKGAGFQLLVVAAFIAIISFIGGILVVPLDGDFDHIGNAIWWAFLRLTDPGYLGDDVGAWQRIVSTLLTISGYVVFMGTLVAILTRWLIARMDELERGLTPVTLKNHIVVLGWSSQTLPLLSELLGSTGRMRRFLEKHEASRLNLVVLAEEASAEQVHELRMEPGIGSRARQVILRSGLAIQPDALHRVACLDAAAVIVPSSVHEAGSLVTSDVETVKALLSIAAQARHFQSPLPFVVAELQDVRKLPVIERAYPGAVEVVAGDVTISRLMVQNILHPGLSEVYNELLAGEGGNELYVRSGEPVAGMTLGELSAQRPEAIVLGLLQPAGQGWQVRLVAPSDTRIEAVDRVVLMARSYDATEADSHKAALPEIRRNPARMPPVPAKSRHRVLVLGWNRRVPSLVAEMASYGHSDFEVDVVSVVPASERERAISRYPGVNGGVGCRHLEADYMVEEELRQVAPADYDAILLVSSDRLASGEEADARAMVGYLQLEDLLSEGSRRPQLIMELSDPDNRQLLYGHQSEMMISSMILSHVLAQVALRRELRVVLDELFTVGGPEIQFRDPSDYPLPASADFLLLEKTLAAEGEVALGIYRKQADERGHRLQLNPPRRDYLELTPGDRLVVLAVSVDTPDPGIL</sequence>
<name>A0A1I0FF44_9GAMM</name>
<evidence type="ECO:0000256" key="5">
    <source>
        <dbReference type="ARBA" id="ARBA00023065"/>
    </source>
</evidence>
<dbReference type="Gene3D" id="3.40.50.720">
    <property type="entry name" value="NAD(P)-binding Rossmann-like Domain"/>
    <property type="match status" value="2"/>
</dbReference>
<evidence type="ECO:0000256" key="7">
    <source>
        <dbReference type="SAM" id="Phobius"/>
    </source>
</evidence>
<dbReference type="AlphaFoldDB" id="A0A1I0FF44"/>
<keyword evidence="4 7" id="KW-1133">Transmembrane helix</keyword>
<dbReference type="PANTHER" id="PTHR31563">
    <property type="entry name" value="ION CHANNEL POLLUX-RELATED"/>
    <property type="match status" value="1"/>
</dbReference>
<comment type="subcellular location">
    <subcellularLocation>
        <location evidence="1">Endomembrane system</location>
        <topology evidence="1">Multi-pass membrane protein</topology>
    </subcellularLocation>
</comment>
<keyword evidence="10" id="KW-1185">Reference proteome</keyword>
<dbReference type="STRING" id="430453.SAMN04487962_11291"/>
<protein>
    <submittedName>
        <fullName evidence="9">Trk K+ transport system, NAD-binding component</fullName>
    </submittedName>
</protein>
<dbReference type="PANTHER" id="PTHR31563:SF10">
    <property type="entry name" value="ION CHANNEL POLLUX-RELATED"/>
    <property type="match status" value="1"/>
</dbReference>
<dbReference type="RefSeq" id="WP_091852781.1">
    <property type="nucleotide sequence ID" value="NZ_FOHZ01000012.1"/>
</dbReference>
<dbReference type="EMBL" id="FOHZ01000012">
    <property type="protein sequence ID" value="SET56790.1"/>
    <property type="molecule type" value="Genomic_DNA"/>
</dbReference>
<accession>A0A1I0FF44</accession>
<keyword evidence="2" id="KW-0813">Transport</keyword>
<feature type="transmembrane region" description="Helical" evidence="7">
    <location>
        <begin position="88"/>
        <end position="107"/>
    </location>
</feature>
<dbReference type="Proteomes" id="UP000198762">
    <property type="component" value="Unassembled WGS sequence"/>
</dbReference>
<organism evidence="9 10">
    <name type="scientific">Marinobacter segnicrescens</name>
    <dbReference type="NCBI Taxonomy" id="430453"/>
    <lineage>
        <taxon>Bacteria</taxon>
        <taxon>Pseudomonadati</taxon>
        <taxon>Pseudomonadota</taxon>
        <taxon>Gammaproteobacteria</taxon>
        <taxon>Pseudomonadales</taxon>
        <taxon>Marinobacteraceae</taxon>
        <taxon>Marinobacter</taxon>
    </lineage>
</organism>
<evidence type="ECO:0000259" key="8">
    <source>
        <dbReference type="Pfam" id="PF06241"/>
    </source>
</evidence>